<gene>
    <name evidence="2" type="ORF">E3T61_12050</name>
</gene>
<dbReference type="AlphaFoldDB" id="A0A4R9BPP6"/>
<sequence>MTEKSPTRSLQETIVETAIISATFLAMAGLVVMTSAGGLYGGQLAWEIAVGAGELLFNELGWVMSTYITVLLGFYAVSIGGQILGDQDSADATRRVMGFVAELMAAATVCLLAFIAAYCWQEPSRWAVFIVLIPAVSIILFLALHLGTFLVVKWDFQIIHAARAKEQAEEGLAGLLNRSTKNFWVVLIVNLVVIAGVAFAVILPLEPMDWTSTVQIVLFYLAIPSVLLAADILALHSAWTSSDRIERAAIGVVMPTFAYVIVALLFFLPATTLGMPLHMNVSLAILIVGTVVTSFWPFRLSHKWFVNWSMRGAVANLAYRSLEKSRVQANAKYRKLCAARAEPEPGIDTTRIHRLLHAWKVPADNS</sequence>
<dbReference type="Proteomes" id="UP000298468">
    <property type="component" value="Unassembled WGS sequence"/>
</dbReference>
<reference evidence="2 3" key="1">
    <citation type="submission" date="2019-03" db="EMBL/GenBank/DDBJ databases">
        <title>Genomics of glacier-inhabiting Cryobacterium strains.</title>
        <authorList>
            <person name="Liu Q."/>
            <person name="Xin Y.-H."/>
        </authorList>
    </citation>
    <scope>NUCLEOTIDE SEQUENCE [LARGE SCALE GENOMIC DNA]</scope>
    <source>
        <strain evidence="2 3">Sr59</strain>
    </source>
</reference>
<evidence type="ECO:0000313" key="3">
    <source>
        <dbReference type="Proteomes" id="UP000298468"/>
    </source>
</evidence>
<feature type="transmembrane region" description="Helical" evidence="1">
    <location>
        <begin position="20"/>
        <end position="40"/>
    </location>
</feature>
<protein>
    <submittedName>
        <fullName evidence="2">Uncharacterized protein</fullName>
    </submittedName>
</protein>
<name>A0A4R9BPP6_9MICO</name>
<feature type="transmembrane region" description="Helical" evidence="1">
    <location>
        <begin position="60"/>
        <end position="84"/>
    </location>
</feature>
<keyword evidence="1" id="KW-1133">Transmembrane helix</keyword>
<organism evidence="2 3">
    <name type="scientific">Cryobacterium lactosi</name>
    <dbReference type="NCBI Taxonomy" id="1259202"/>
    <lineage>
        <taxon>Bacteria</taxon>
        <taxon>Bacillati</taxon>
        <taxon>Actinomycetota</taxon>
        <taxon>Actinomycetes</taxon>
        <taxon>Micrococcales</taxon>
        <taxon>Microbacteriaceae</taxon>
        <taxon>Cryobacterium</taxon>
    </lineage>
</organism>
<feature type="transmembrane region" description="Helical" evidence="1">
    <location>
        <begin position="217"/>
        <end position="236"/>
    </location>
</feature>
<feature type="transmembrane region" description="Helical" evidence="1">
    <location>
        <begin position="183"/>
        <end position="205"/>
    </location>
</feature>
<feature type="transmembrane region" description="Helical" evidence="1">
    <location>
        <begin position="96"/>
        <end position="120"/>
    </location>
</feature>
<keyword evidence="1" id="KW-0812">Transmembrane</keyword>
<feature type="transmembrane region" description="Helical" evidence="1">
    <location>
        <begin position="248"/>
        <end position="271"/>
    </location>
</feature>
<dbReference type="RefSeq" id="WP_134641104.1">
    <property type="nucleotide sequence ID" value="NZ_SOHM01000029.1"/>
</dbReference>
<feature type="transmembrane region" description="Helical" evidence="1">
    <location>
        <begin position="277"/>
        <end position="298"/>
    </location>
</feature>
<feature type="transmembrane region" description="Helical" evidence="1">
    <location>
        <begin position="126"/>
        <end position="152"/>
    </location>
</feature>
<comment type="caution">
    <text evidence="2">The sequence shown here is derived from an EMBL/GenBank/DDBJ whole genome shotgun (WGS) entry which is preliminary data.</text>
</comment>
<proteinExistence type="predicted"/>
<dbReference type="OrthoDB" id="9933156at2"/>
<accession>A0A4R9BPP6</accession>
<dbReference type="EMBL" id="SOHM01000029">
    <property type="protein sequence ID" value="TFD88559.1"/>
    <property type="molecule type" value="Genomic_DNA"/>
</dbReference>
<keyword evidence="1" id="KW-0472">Membrane</keyword>
<evidence type="ECO:0000313" key="2">
    <source>
        <dbReference type="EMBL" id="TFD88559.1"/>
    </source>
</evidence>
<evidence type="ECO:0000256" key="1">
    <source>
        <dbReference type="SAM" id="Phobius"/>
    </source>
</evidence>
<keyword evidence="3" id="KW-1185">Reference proteome</keyword>